<evidence type="ECO:0000256" key="2">
    <source>
        <dbReference type="ARBA" id="ARBA00023002"/>
    </source>
</evidence>
<dbReference type="CDD" id="cd08946">
    <property type="entry name" value="SDR_e"/>
    <property type="match status" value="1"/>
</dbReference>
<dbReference type="SUPFAM" id="SSF51735">
    <property type="entry name" value="NAD(P)-binding Rossmann-fold domains"/>
    <property type="match status" value="1"/>
</dbReference>
<dbReference type="Pfam" id="PF01370">
    <property type="entry name" value="Epimerase"/>
    <property type="match status" value="1"/>
</dbReference>
<dbReference type="PANTHER" id="PTHR43103">
    <property type="entry name" value="NUCLEOSIDE-DIPHOSPHATE-SUGAR EPIMERASE"/>
    <property type="match status" value="1"/>
</dbReference>
<proteinExistence type="inferred from homology"/>
<keyword evidence="3" id="KW-0520">NAD</keyword>
<evidence type="ECO:0000259" key="4">
    <source>
        <dbReference type="Pfam" id="PF01370"/>
    </source>
</evidence>
<evidence type="ECO:0000313" key="6">
    <source>
        <dbReference type="Proteomes" id="UP000244924"/>
    </source>
</evidence>
<dbReference type="EC" id="1.1.1.203" evidence="5"/>
<dbReference type="GO" id="GO:0050388">
    <property type="term" value="F:uronate dehydrogenase activity"/>
    <property type="evidence" value="ECO:0007669"/>
    <property type="project" value="UniProtKB-EC"/>
</dbReference>
<evidence type="ECO:0000256" key="1">
    <source>
        <dbReference type="ARBA" id="ARBA00007637"/>
    </source>
</evidence>
<keyword evidence="6" id="KW-1185">Reference proteome</keyword>
<feature type="domain" description="NAD-dependent epimerase/dehydratase" evidence="4">
    <location>
        <begin position="8"/>
        <end position="178"/>
    </location>
</feature>
<protein>
    <submittedName>
        <fullName evidence="5">Uronate dehydrogenase</fullName>
        <ecNumber evidence="5">1.1.1.203</ecNumber>
    </submittedName>
</protein>
<dbReference type="Gene3D" id="3.40.50.720">
    <property type="entry name" value="NAD(P)-binding Rossmann-like Domain"/>
    <property type="match status" value="1"/>
</dbReference>
<reference evidence="5 6" key="1">
    <citation type="submission" date="2018-03" db="EMBL/GenBank/DDBJ databases">
        <authorList>
            <person name="Keele B.F."/>
        </authorList>
    </citation>
    <scope>NUCLEOTIDE SEQUENCE [LARGE SCALE GENOMIC DNA]</scope>
    <source>
        <strain evidence="5 6">CECT 8626</strain>
    </source>
</reference>
<dbReference type="InterPro" id="IPR036291">
    <property type="entry name" value="NAD(P)-bd_dom_sf"/>
</dbReference>
<sequence>MALVNRLLMTGAAGGIGKQIREGLRDFATHLRLSDIADLGVAGPGEELVDCDITDAEALRALVKGCDAILHFGGISTEDRADLIHRINIEGSYHLYEAARKEGARRILFASSNHVTGFHPRETRLTASSPIRPDSNYGVSKAYGEALARLYWDKYGVETLIVRIGSCFPEPKDRRMMATWMSAGDMLRLIERMLAAPRLGCPIVYGVSDNDESWWDNSEAAYLGWRPKDSSRQFAGMFDHLPPENPTDPAVVWQGGGFAKAGHFDD</sequence>
<dbReference type="PANTHER" id="PTHR43103:SF5">
    <property type="entry name" value="4-EPIMERASE, PUTATIVE (AFU_ORTHOLOGUE AFUA_7G00360)-RELATED"/>
    <property type="match status" value="1"/>
</dbReference>
<keyword evidence="2 5" id="KW-0560">Oxidoreductase</keyword>
<evidence type="ECO:0000256" key="3">
    <source>
        <dbReference type="ARBA" id="ARBA00023027"/>
    </source>
</evidence>
<comment type="similarity">
    <text evidence="1">Belongs to the NAD(P)-dependent epimerase/dehydratase family.</text>
</comment>
<evidence type="ECO:0000313" key="5">
    <source>
        <dbReference type="EMBL" id="SPH17225.1"/>
    </source>
</evidence>
<dbReference type="EMBL" id="OMOQ01000001">
    <property type="protein sequence ID" value="SPH17225.1"/>
    <property type="molecule type" value="Genomic_DNA"/>
</dbReference>
<organism evidence="5 6">
    <name type="scientific">Albidovulum aquaemixtae</name>
    <dbReference type="NCBI Taxonomy" id="1542388"/>
    <lineage>
        <taxon>Bacteria</taxon>
        <taxon>Pseudomonadati</taxon>
        <taxon>Pseudomonadota</taxon>
        <taxon>Alphaproteobacteria</taxon>
        <taxon>Rhodobacterales</taxon>
        <taxon>Paracoccaceae</taxon>
        <taxon>Albidovulum</taxon>
    </lineage>
</organism>
<dbReference type="OrthoDB" id="8770295at2"/>
<name>A0A2R8B3Q8_9RHOB</name>
<dbReference type="InterPro" id="IPR001509">
    <property type="entry name" value="Epimerase_deHydtase"/>
</dbReference>
<dbReference type="Proteomes" id="UP000244924">
    <property type="component" value="Unassembled WGS sequence"/>
</dbReference>
<gene>
    <name evidence="5" type="primary">udh_1</name>
    <name evidence="5" type="ORF">DEA8626_00741</name>
</gene>
<dbReference type="RefSeq" id="WP_108851691.1">
    <property type="nucleotide sequence ID" value="NZ_OMOQ01000001.1"/>
</dbReference>
<dbReference type="AlphaFoldDB" id="A0A2R8B3Q8"/>
<accession>A0A2R8B3Q8</accession>